<evidence type="ECO:0000256" key="6">
    <source>
        <dbReference type="ARBA" id="ARBA00023304"/>
    </source>
</evidence>
<dbReference type="InterPro" id="IPR002912">
    <property type="entry name" value="ACT_dom"/>
</dbReference>
<dbReference type="Proteomes" id="UP000036923">
    <property type="component" value="Unassembled WGS sequence"/>
</dbReference>
<evidence type="ECO:0000256" key="2">
    <source>
        <dbReference type="ARBA" id="ARBA00005025"/>
    </source>
</evidence>
<keyword evidence="6 8" id="KW-0100">Branched-chain amino acid biosynthesis</keyword>
<dbReference type="GO" id="GO:0003984">
    <property type="term" value="F:acetolactate synthase activity"/>
    <property type="evidence" value="ECO:0007669"/>
    <property type="project" value="UniProtKB-UniRule"/>
</dbReference>
<dbReference type="InterPro" id="IPR045865">
    <property type="entry name" value="ACT-like_dom_sf"/>
</dbReference>
<dbReference type="PATRIC" id="fig|398512.5.peg.1560"/>
<feature type="domain" description="ACT" evidence="9">
    <location>
        <begin position="7"/>
        <end position="80"/>
    </location>
</feature>
<dbReference type="eggNOG" id="COG0440">
    <property type="taxonomic scope" value="Bacteria"/>
</dbReference>
<dbReference type="GO" id="GO:0009097">
    <property type="term" value="P:isoleucine biosynthetic process"/>
    <property type="evidence" value="ECO:0007669"/>
    <property type="project" value="UniProtKB-UniRule"/>
</dbReference>
<reference evidence="11" key="1">
    <citation type="submission" date="2015-07" db="EMBL/GenBank/DDBJ databases">
        <title>Near-Complete Genome Sequence of the Cellulolytic Bacterium Bacteroides (Pseudobacteroides) cellulosolvens ATCC 35603.</title>
        <authorList>
            <person name="Dassa B."/>
            <person name="Utturkar S.M."/>
            <person name="Klingeman D.M."/>
            <person name="Hurt R.A."/>
            <person name="Keller M."/>
            <person name="Xu J."/>
            <person name="Reddy Y.H.K."/>
            <person name="Borovok I."/>
            <person name="Grinberg I.R."/>
            <person name="Lamed R."/>
            <person name="Zhivin O."/>
            <person name="Bayer E.A."/>
            <person name="Brown S.D."/>
        </authorList>
    </citation>
    <scope>NUCLEOTIDE SEQUENCE [LARGE SCALE GENOMIC DNA]</scope>
    <source>
        <strain evidence="11">DSM 2933</strain>
    </source>
</reference>
<organism evidence="10 11">
    <name type="scientific">Pseudobacteroides cellulosolvens ATCC 35603 = DSM 2933</name>
    <dbReference type="NCBI Taxonomy" id="398512"/>
    <lineage>
        <taxon>Bacteria</taxon>
        <taxon>Bacillati</taxon>
        <taxon>Bacillota</taxon>
        <taxon>Clostridia</taxon>
        <taxon>Eubacteriales</taxon>
        <taxon>Oscillospiraceae</taxon>
        <taxon>Pseudobacteroides</taxon>
    </lineage>
</organism>
<gene>
    <name evidence="10" type="ORF">Bccel_1501</name>
</gene>
<dbReference type="UniPathway" id="UPA00049">
    <property type="reaction ID" value="UER00059"/>
</dbReference>
<evidence type="ECO:0000256" key="1">
    <source>
        <dbReference type="ARBA" id="ARBA00004974"/>
    </source>
</evidence>
<name>A0A0L6JKE3_9FIRM</name>
<dbReference type="GO" id="GO:1990610">
    <property type="term" value="F:acetolactate synthase regulator activity"/>
    <property type="evidence" value="ECO:0007669"/>
    <property type="project" value="UniProtKB-UniRule"/>
</dbReference>
<dbReference type="InterPro" id="IPR054480">
    <property type="entry name" value="AHAS_small-like_ACT"/>
</dbReference>
<comment type="pathway">
    <text evidence="2 8">Amino-acid biosynthesis; L-valine biosynthesis; L-valine from pyruvate: step 1/4.</text>
</comment>
<comment type="function">
    <text evidence="8">Catalyzes the conversion of 2 pyruvate molecules into acetolactate in the first common step of the biosynthetic pathway of the branched-amino acids such as leucine, isoleucine, and valine.</text>
</comment>
<comment type="pathway">
    <text evidence="1 8">Amino-acid biosynthesis; L-isoleucine biosynthesis; L-isoleucine from 2-oxobutanoate: step 1/4.</text>
</comment>
<comment type="catalytic activity">
    <reaction evidence="7 8">
        <text>2 pyruvate + H(+) = (2S)-2-acetolactate + CO2</text>
        <dbReference type="Rhea" id="RHEA:25249"/>
        <dbReference type="ChEBI" id="CHEBI:15361"/>
        <dbReference type="ChEBI" id="CHEBI:15378"/>
        <dbReference type="ChEBI" id="CHEBI:16526"/>
        <dbReference type="ChEBI" id="CHEBI:58476"/>
        <dbReference type="EC" id="2.2.1.6"/>
    </reaction>
</comment>
<evidence type="ECO:0000313" key="10">
    <source>
        <dbReference type="EMBL" id="KNY26239.1"/>
    </source>
</evidence>
<keyword evidence="5 8" id="KW-0028">Amino-acid biosynthesis</keyword>
<evidence type="ECO:0000256" key="5">
    <source>
        <dbReference type="ARBA" id="ARBA00022605"/>
    </source>
</evidence>
<evidence type="ECO:0000256" key="8">
    <source>
        <dbReference type="RuleBase" id="RU368092"/>
    </source>
</evidence>
<dbReference type="PANTHER" id="PTHR30239:SF4">
    <property type="entry name" value="ACETOLACTATE SYNTHASE ISOZYME 1 SMALL SUBUNIT"/>
    <property type="match status" value="1"/>
</dbReference>
<comment type="similarity">
    <text evidence="3 8">Belongs to the acetolactate synthase small subunit family.</text>
</comment>
<keyword evidence="11" id="KW-1185">Reference proteome</keyword>
<dbReference type="GO" id="GO:0009099">
    <property type="term" value="P:L-valine biosynthetic process"/>
    <property type="evidence" value="ECO:0007669"/>
    <property type="project" value="UniProtKB-UniRule"/>
</dbReference>
<keyword evidence="8" id="KW-0808">Transferase</keyword>
<proteinExistence type="inferred from homology"/>
<dbReference type="EC" id="2.2.1.6" evidence="8"/>
<dbReference type="Gene3D" id="3.30.70.260">
    <property type="match status" value="1"/>
</dbReference>
<sequence length="100" mass="11351">MNSQYCVIELIVKNHPGVMSHITGLFARRAFNLEGILCGQIGNSEDSRMYLLVKNDERLEQIIKQVQKLYDVKEVSVCKDCKPSIFSNISELVKNSSCEI</sequence>
<dbReference type="InterPro" id="IPR039557">
    <property type="entry name" value="AHAS_ACT"/>
</dbReference>
<dbReference type="CDD" id="cd04878">
    <property type="entry name" value="ACT_AHAS"/>
    <property type="match status" value="1"/>
</dbReference>
<protein>
    <recommendedName>
        <fullName evidence="8">Acetolactate synthase small subunit</fullName>
        <shortName evidence="8">AHAS</shortName>
        <shortName evidence="8">ALS</shortName>
        <ecNumber evidence="8">2.2.1.6</ecNumber>
    </recommendedName>
    <alternativeName>
        <fullName evidence="8">Acetohydroxy-acid synthase small subunit</fullName>
    </alternativeName>
</protein>
<dbReference type="InterPro" id="IPR004789">
    <property type="entry name" value="Acetalactate_synth_ssu"/>
</dbReference>
<dbReference type="RefSeq" id="WP_036942242.1">
    <property type="nucleotide sequence ID" value="NZ_JQKC01000018.1"/>
</dbReference>
<dbReference type="PROSITE" id="PS51671">
    <property type="entry name" value="ACT"/>
    <property type="match status" value="1"/>
</dbReference>
<comment type="caution">
    <text evidence="10">The sequence shown here is derived from an EMBL/GenBank/DDBJ whole genome shotgun (WGS) entry which is preliminary data.</text>
</comment>
<evidence type="ECO:0000313" key="11">
    <source>
        <dbReference type="Proteomes" id="UP000036923"/>
    </source>
</evidence>
<dbReference type="STRING" id="398512.Bccel_1501"/>
<dbReference type="UniPathway" id="UPA00047">
    <property type="reaction ID" value="UER00055"/>
</dbReference>
<comment type="subunit">
    <text evidence="4 8">Dimer of large and small chains.</text>
</comment>
<dbReference type="EMBL" id="LGTC01000001">
    <property type="protein sequence ID" value="KNY26239.1"/>
    <property type="molecule type" value="Genomic_DNA"/>
</dbReference>
<accession>A0A0L6JKE3</accession>
<dbReference type="Pfam" id="PF22629">
    <property type="entry name" value="ACT_AHAS_ss"/>
    <property type="match status" value="1"/>
</dbReference>
<dbReference type="GO" id="GO:0005829">
    <property type="term" value="C:cytosol"/>
    <property type="evidence" value="ECO:0007669"/>
    <property type="project" value="TreeGrafter"/>
</dbReference>
<dbReference type="PANTHER" id="PTHR30239">
    <property type="entry name" value="ACETOLACTATE SYNTHASE SMALL SUBUNIT"/>
    <property type="match status" value="1"/>
</dbReference>
<evidence type="ECO:0000259" key="9">
    <source>
        <dbReference type="PROSITE" id="PS51671"/>
    </source>
</evidence>
<dbReference type="OrthoDB" id="9787365at2"/>
<dbReference type="SUPFAM" id="SSF55021">
    <property type="entry name" value="ACT-like"/>
    <property type="match status" value="1"/>
</dbReference>
<evidence type="ECO:0000256" key="4">
    <source>
        <dbReference type="ARBA" id="ARBA00011744"/>
    </source>
</evidence>
<dbReference type="AlphaFoldDB" id="A0A0L6JKE3"/>
<evidence type="ECO:0000256" key="7">
    <source>
        <dbReference type="ARBA" id="ARBA00048670"/>
    </source>
</evidence>
<evidence type="ECO:0000256" key="3">
    <source>
        <dbReference type="ARBA" id="ARBA00006341"/>
    </source>
</evidence>
<dbReference type="NCBIfam" id="TIGR00119">
    <property type="entry name" value="acolac_sm"/>
    <property type="match status" value="1"/>
</dbReference>